<proteinExistence type="predicted"/>
<evidence type="ECO:0000313" key="2">
    <source>
        <dbReference type="Proteomes" id="UP000003009"/>
    </source>
</evidence>
<gene>
    <name evidence="1" type="ORF">GCWU000324_01901</name>
</gene>
<name>C4GIN0_9NEIS</name>
<accession>C4GIN0</accession>
<dbReference type="HOGENOM" id="CLU_2861802_0_0_4"/>
<dbReference type="STRING" id="629741.GCWU000324_01901"/>
<dbReference type="RefSeq" id="WP_003796682.1">
    <property type="nucleotide sequence ID" value="NZ_GG665872.1"/>
</dbReference>
<dbReference type="AlphaFoldDB" id="C4GIN0"/>
<evidence type="ECO:0000313" key="1">
    <source>
        <dbReference type="EMBL" id="EEP67652.1"/>
    </source>
</evidence>
<dbReference type="Proteomes" id="UP000003009">
    <property type="component" value="Unassembled WGS sequence"/>
</dbReference>
<dbReference type="EMBL" id="ACJW02000003">
    <property type="protein sequence ID" value="EEP67652.1"/>
    <property type="molecule type" value="Genomic_DNA"/>
</dbReference>
<reference evidence="1" key="1">
    <citation type="submission" date="2009-04" db="EMBL/GenBank/DDBJ databases">
        <authorList>
            <person name="Weinstock G."/>
            <person name="Sodergren E."/>
            <person name="Clifton S."/>
            <person name="Fulton L."/>
            <person name="Fulton B."/>
            <person name="Courtney L."/>
            <person name="Fronick C."/>
            <person name="Harrison M."/>
            <person name="Strong C."/>
            <person name="Farmer C."/>
            <person name="Delahaunty K."/>
            <person name="Markovic C."/>
            <person name="Hall O."/>
            <person name="Minx P."/>
            <person name="Tomlinson C."/>
            <person name="Mitreva M."/>
            <person name="Nelson J."/>
            <person name="Hou S."/>
            <person name="Wollam A."/>
            <person name="Pepin K.H."/>
            <person name="Johnson M."/>
            <person name="Bhonagiri V."/>
            <person name="Nash W.E."/>
            <person name="Warren W."/>
            <person name="Chinwalla A."/>
            <person name="Mardis E.R."/>
            <person name="Wilson R.K."/>
        </authorList>
    </citation>
    <scope>NUCLEOTIDE SEQUENCE [LARGE SCALE GENOMIC DNA]</scope>
    <source>
        <strain evidence="1">ATCC 51147</strain>
    </source>
</reference>
<comment type="caution">
    <text evidence="1">The sequence shown here is derived from an EMBL/GenBank/DDBJ whole genome shotgun (WGS) entry which is preliminary data.</text>
</comment>
<dbReference type="GeneID" id="84906114"/>
<sequence>MNKTKALAFLCRHQPLSDSVRYWVRQAAMAFADASLVAGLMVSLRSADGDISECARAALALCLR</sequence>
<protein>
    <submittedName>
        <fullName evidence="1">Uncharacterized protein</fullName>
    </submittedName>
</protein>
<keyword evidence="2" id="KW-1185">Reference proteome</keyword>
<organism evidence="1 2">
    <name type="scientific">Kingella oralis ATCC 51147</name>
    <dbReference type="NCBI Taxonomy" id="629741"/>
    <lineage>
        <taxon>Bacteria</taxon>
        <taxon>Pseudomonadati</taxon>
        <taxon>Pseudomonadota</taxon>
        <taxon>Betaproteobacteria</taxon>
        <taxon>Neisseriales</taxon>
        <taxon>Neisseriaceae</taxon>
        <taxon>Kingella</taxon>
    </lineage>
</organism>